<evidence type="ECO:0000313" key="7">
    <source>
        <dbReference type="Proteomes" id="UP000050761"/>
    </source>
</evidence>
<dbReference type="PANTHER" id="PTHR24366">
    <property type="entry name" value="IG(IMMUNOGLOBULIN) AND LRR(LEUCINE RICH REPEAT) DOMAINS"/>
    <property type="match status" value="1"/>
</dbReference>
<evidence type="ECO:0000256" key="2">
    <source>
        <dbReference type="ARBA" id="ARBA00022729"/>
    </source>
</evidence>
<dbReference type="InterPro" id="IPR003599">
    <property type="entry name" value="Ig_sub"/>
</dbReference>
<keyword evidence="1" id="KW-0433">Leucine-rich repeat</keyword>
<dbReference type="WBParaSite" id="HPBE_0000866601-mRNA-1">
    <property type="protein sequence ID" value="HPBE_0000866601-mRNA-1"/>
    <property type="gene ID" value="HPBE_0000866601"/>
</dbReference>
<dbReference type="Proteomes" id="UP000050761">
    <property type="component" value="Unassembled WGS sequence"/>
</dbReference>
<dbReference type="SUPFAM" id="SSF52058">
    <property type="entry name" value="L domain-like"/>
    <property type="match status" value="1"/>
</dbReference>
<dbReference type="EMBL" id="UZAH01026219">
    <property type="protein sequence ID" value="VDO77277.1"/>
    <property type="molecule type" value="Genomic_DNA"/>
</dbReference>
<evidence type="ECO:0000313" key="6">
    <source>
        <dbReference type="EMBL" id="VDO77277.1"/>
    </source>
</evidence>
<evidence type="ECO:0000313" key="8">
    <source>
        <dbReference type="WBParaSite" id="HPBE_0000866601-mRNA-1"/>
    </source>
</evidence>
<reference evidence="6 7" key="1">
    <citation type="submission" date="2018-11" db="EMBL/GenBank/DDBJ databases">
        <authorList>
            <consortium name="Pathogen Informatics"/>
        </authorList>
    </citation>
    <scope>NUCLEOTIDE SEQUENCE [LARGE SCALE GENOMIC DNA]</scope>
</reference>
<proteinExistence type="predicted"/>
<protein>
    <submittedName>
        <fullName evidence="8">Ig-like domain-containing protein</fullName>
    </submittedName>
</protein>
<dbReference type="Gene3D" id="2.60.40.10">
    <property type="entry name" value="Immunoglobulins"/>
    <property type="match status" value="1"/>
</dbReference>
<evidence type="ECO:0000256" key="4">
    <source>
        <dbReference type="SAM" id="SignalP"/>
    </source>
</evidence>
<gene>
    <name evidence="6" type="ORF">HPBE_LOCUS8667</name>
</gene>
<evidence type="ECO:0000259" key="5">
    <source>
        <dbReference type="PROSITE" id="PS50835"/>
    </source>
</evidence>
<dbReference type="SMART" id="SM00409">
    <property type="entry name" value="IG"/>
    <property type="match status" value="1"/>
</dbReference>
<organism evidence="6">
    <name type="scientific">Heligmosomoides polygyrus</name>
    <name type="common">Parasitic roundworm</name>
    <dbReference type="NCBI Taxonomy" id="6339"/>
    <lineage>
        <taxon>Eukaryota</taxon>
        <taxon>Metazoa</taxon>
        <taxon>Ecdysozoa</taxon>
        <taxon>Nematoda</taxon>
        <taxon>Chromadorea</taxon>
        <taxon>Rhabditida</taxon>
        <taxon>Rhabditina</taxon>
        <taxon>Rhabditomorpha</taxon>
        <taxon>Strongyloidea</taxon>
        <taxon>Heligmosomidae</taxon>
        <taxon>Heligmosomoides</taxon>
    </lineage>
</organism>
<evidence type="ECO:0000256" key="3">
    <source>
        <dbReference type="ARBA" id="ARBA00022737"/>
    </source>
</evidence>
<reference evidence="8" key="2">
    <citation type="submission" date="2019-09" db="UniProtKB">
        <authorList>
            <consortium name="WormBaseParasite"/>
        </authorList>
    </citation>
    <scope>IDENTIFICATION</scope>
</reference>
<dbReference type="AlphaFoldDB" id="A0A3P7Z0T6"/>
<sequence>MITTLLGAALLCTAVKVKGESNDDGHSHVTSVFTFPQFEVVTAEDVLGGNATANPKQPTCRRYSVSNRPSQDCSSLGLSALPALFADVIALNLANNSFPVIDHFPSSYSNLHTLILDNCAIRKISVQALFRFVPDFSGLHSLRFVDLSHNTVEAVKPSYLPPNVESLRLTANRITHLTPWPFLRNLQATAHDHRLTLEWLQGDNLLCWMGSLIHAAFCRDPVELGNESSTSFELVAGYEGRASGDMFDSRDGALREALEQRKGQTLAMDFRPYGVCRGLWTQPTRGPGSSAIVEAQGFLIRSVLKRCARQEAPRIMRSRCGQQQQLTGAAPVSAMRNVCFGGTSSAGLLYRCRKPGRKGTNGNVVTSVGNRLFRDEPQRSSIDIHTCLQELDVSLNPLECACPLWEFVGWAESLALLQEEALACERPKSLRRSLVANYGQVRRQEVRSATSEAGGPRSCRSRSYLSCCTRGLIADVFRSQLIRPAEDAVMFQMICGPEVFGAPYVDQSTLSIGEQHRMCCLISAHPKPTLWWEHEHFANVSEGVIQRRVPESGRIEFCLHITSVAVEDLGVYRCFAQLEQNVAWKEFQIRRSREPLVLNSSPNIIFYCQFSIGMFIFVSFRTTSC</sequence>
<dbReference type="InterPro" id="IPR036179">
    <property type="entry name" value="Ig-like_dom_sf"/>
</dbReference>
<accession>A0A3P7Z0T6</accession>
<keyword evidence="7" id="KW-1185">Reference proteome</keyword>
<dbReference type="InterPro" id="IPR013783">
    <property type="entry name" value="Ig-like_fold"/>
</dbReference>
<dbReference type="OrthoDB" id="2151624at2759"/>
<evidence type="ECO:0000256" key="1">
    <source>
        <dbReference type="ARBA" id="ARBA00022614"/>
    </source>
</evidence>
<keyword evidence="3" id="KW-0677">Repeat</keyword>
<feature type="signal peptide" evidence="4">
    <location>
        <begin position="1"/>
        <end position="19"/>
    </location>
</feature>
<dbReference type="InterPro" id="IPR007110">
    <property type="entry name" value="Ig-like_dom"/>
</dbReference>
<dbReference type="InterPro" id="IPR032675">
    <property type="entry name" value="LRR_dom_sf"/>
</dbReference>
<keyword evidence="2 4" id="KW-0732">Signal</keyword>
<dbReference type="PANTHER" id="PTHR24366:SF161">
    <property type="entry name" value="TIR DOMAIN-CONTAINING PROTEIN"/>
    <property type="match status" value="1"/>
</dbReference>
<dbReference type="Gene3D" id="3.80.10.10">
    <property type="entry name" value="Ribonuclease Inhibitor"/>
    <property type="match status" value="3"/>
</dbReference>
<feature type="chain" id="PRO_5044596544" evidence="4">
    <location>
        <begin position="20"/>
        <end position="625"/>
    </location>
</feature>
<dbReference type="PROSITE" id="PS50835">
    <property type="entry name" value="IG_LIKE"/>
    <property type="match status" value="1"/>
</dbReference>
<name>A0A3P7Z0T6_HELPZ</name>
<dbReference type="SUPFAM" id="SSF48726">
    <property type="entry name" value="Immunoglobulin"/>
    <property type="match status" value="1"/>
</dbReference>
<feature type="domain" description="Ig-like" evidence="5">
    <location>
        <begin position="497"/>
        <end position="577"/>
    </location>
</feature>